<evidence type="ECO:0000256" key="5">
    <source>
        <dbReference type="ARBA" id="ARBA00022741"/>
    </source>
</evidence>
<keyword evidence="14" id="KW-1185">Reference proteome</keyword>
<dbReference type="RefSeq" id="WP_176239520.1">
    <property type="nucleotide sequence ID" value="NZ_AP024412.1"/>
</dbReference>
<dbReference type="GO" id="GO:0046872">
    <property type="term" value="F:metal ion binding"/>
    <property type="evidence" value="ECO:0007669"/>
    <property type="project" value="UniProtKB-KW"/>
</dbReference>
<dbReference type="GO" id="GO:0004326">
    <property type="term" value="F:tetrahydrofolylpolyglutamate synthase activity"/>
    <property type="evidence" value="ECO:0007669"/>
    <property type="project" value="UniProtKB-EC"/>
</dbReference>
<dbReference type="InterPro" id="IPR013221">
    <property type="entry name" value="Mur_ligase_cen"/>
</dbReference>
<dbReference type="AlphaFoldDB" id="A0A7U9TIR1"/>
<dbReference type="GO" id="GO:0005524">
    <property type="term" value="F:ATP binding"/>
    <property type="evidence" value="ECO:0007669"/>
    <property type="project" value="UniProtKB-KW"/>
</dbReference>
<evidence type="ECO:0000256" key="9">
    <source>
        <dbReference type="ARBA" id="ARBA00047493"/>
    </source>
</evidence>
<dbReference type="InterPro" id="IPR018109">
    <property type="entry name" value="Folylpolyglutamate_synth_CS"/>
</dbReference>
<evidence type="ECO:0000259" key="12">
    <source>
        <dbReference type="Pfam" id="PF08245"/>
    </source>
</evidence>
<accession>A0A7U9TIR1</accession>
<feature type="domain" description="Mur ligase C-terminal" evidence="11">
    <location>
        <begin position="287"/>
        <end position="398"/>
    </location>
</feature>
<feature type="domain" description="Mur ligase central" evidence="12">
    <location>
        <begin position="46"/>
        <end position="263"/>
    </location>
</feature>
<dbReference type="GO" id="GO:0005737">
    <property type="term" value="C:cytoplasm"/>
    <property type="evidence" value="ECO:0007669"/>
    <property type="project" value="TreeGrafter"/>
</dbReference>
<keyword evidence="3 10" id="KW-0436">Ligase</keyword>
<sequence>MFKDIKEAIYWIETQTKFKPKTDLSRMKFAYNMLDLSFKDTKFIHVGGTNGKGSVCSYLTHIFLEMGLSVGTYTSPYLISFNERIRMNGLMINDEDLLVEINEIYTFNETFLKAYGEHLAFFELLTLMALSYYHKTKVDVIIMEVGLGGLLDATNVINCDVSLITNIGFDHMKQLGNTLESIASNKLGILKSKNHLISTVDKELYPYFISFMKDMDVTYRLINDLAYQVVSLNPVNYIYQHETYSVSLLGKHQILNSILAIEAALYVYPSIDMKTIQKGLKKAIWAGRLESIADQVYIDGAHNAHALSALSDSLSETFKDKNIHVLFSALGDKDIKAMLDIVKTFSSSIVITSFDDFRYKDLSEYTDQSIFYIKDFNEAFNQLYNKLTSNDILLITGSLHFVGYAKKMLSNQFKK</sequence>
<keyword evidence="5 10" id="KW-0547">Nucleotide-binding</keyword>
<dbReference type="Gene3D" id="3.90.190.20">
    <property type="entry name" value="Mur ligase, C-terminal domain"/>
    <property type="match status" value="1"/>
</dbReference>
<dbReference type="SUPFAM" id="SSF53623">
    <property type="entry name" value="MurD-like peptide ligases, catalytic domain"/>
    <property type="match status" value="1"/>
</dbReference>
<dbReference type="EMBL" id="AP024412">
    <property type="protein sequence ID" value="BCR36057.1"/>
    <property type="molecule type" value="Genomic_DNA"/>
</dbReference>
<dbReference type="Pfam" id="PF08245">
    <property type="entry name" value="Mur_ligase_M"/>
    <property type="match status" value="1"/>
</dbReference>
<dbReference type="GO" id="GO:0008841">
    <property type="term" value="F:dihydrofolate synthase activity"/>
    <property type="evidence" value="ECO:0007669"/>
    <property type="project" value="TreeGrafter"/>
</dbReference>
<keyword evidence="4" id="KW-0479">Metal-binding</keyword>
<dbReference type="EC" id="6.3.2.17" evidence="2"/>
<gene>
    <name evidence="13" type="primary">folC</name>
    <name evidence="13" type="ORF">MPAN_009500</name>
</gene>
<evidence type="ECO:0000256" key="1">
    <source>
        <dbReference type="ARBA" id="ARBA00008276"/>
    </source>
</evidence>
<comment type="catalytic activity">
    <reaction evidence="9">
        <text>(6S)-5,6,7,8-tetrahydrofolyl-(gamma-L-Glu)(n) + L-glutamate + ATP = (6S)-5,6,7,8-tetrahydrofolyl-(gamma-L-Glu)(n+1) + ADP + phosphate + H(+)</text>
        <dbReference type="Rhea" id="RHEA:10580"/>
        <dbReference type="Rhea" id="RHEA-COMP:14738"/>
        <dbReference type="Rhea" id="RHEA-COMP:14740"/>
        <dbReference type="ChEBI" id="CHEBI:15378"/>
        <dbReference type="ChEBI" id="CHEBI:29985"/>
        <dbReference type="ChEBI" id="CHEBI:30616"/>
        <dbReference type="ChEBI" id="CHEBI:43474"/>
        <dbReference type="ChEBI" id="CHEBI:141005"/>
        <dbReference type="ChEBI" id="CHEBI:456216"/>
        <dbReference type="EC" id="6.3.2.17"/>
    </reaction>
</comment>
<evidence type="ECO:0000259" key="11">
    <source>
        <dbReference type="Pfam" id="PF02875"/>
    </source>
</evidence>
<keyword evidence="6 10" id="KW-0067">ATP-binding</keyword>
<dbReference type="PROSITE" id="PS01012">
    <property type="entry name" value="FOLYLPOLYGLU_SYNT_2"/>
    <property type="match status" value="1"/>
</dbReference>
<dbReference type="KEGG" id="manr:MPAN_009500"/>
<dbReference type="PANTHER" id="PTHR11136:SF0">
    <property type="entry name" value="DIHYDROFOLATE SYNTHETASE-RELATED"/>
    <property type="match status" value="1"/>
</dbReference>
<name>A0A7U9TIR1_9MOLU</name>
<dbReference type="InterPro" id="IPR036565">
    <property type="entry name" value="Mur-like_cat_sf"/>
</dbReference>
<evidence type="ECO:0000256" key="2">
    <source>
        <dbReference type="ARBA" id="ARBA00013025"/>
    </source>
</evidence>
<evidence type="ECO:0000256" key="8">
    <source>
        <dbReference type="ARBA" id="ARBA00030592"/>
    </source>
</evidence>
<dbReference type="InterPro" id="IPR001645">
    <property type="entry name" value="Folylpolyglutamate_synth"/>
</dbReference>
<protein>
    <recommendedName>
        <fullName evidence="2">tetrahydrofolate synthase</fullName>
        <ecNumber evidence="2">6.3.2.17</ecNumber>
    </recommendedName>
    <alternativeName>
        <fullName evidence="8">Tetrahydrofolylpolyglutamate synthase</fullName>
    </alternativeName>
</protein>
<keyword evidence="7" id="KW-0460">Magnesium</keyword>
<dbReference type="Gene3D" id="3.40.1190.10">
    <property type="entry name" value="Mur-like, catalytic domain"/>
    <property type="match status" value="1"/>
</dbReference>
<evidence type="ECO:0000256" key="3">
    <source>
        <dbReference type="ARBA" id="ARBA00022598"/>
    </source>
</evidence>
<dbReference type="PANTHER" id="PTHR11136">
    <property type="entry name" value="FOLYLPOLYGLUTAMATE SYNTHASE-RELATED"/>
    <property type="match status" value="1"/>
</dbReference>
<evidence type="ECO:0000256" key="6">
    <source>
        <dbReference type="ARBA" id="ARBA00022840"/>
    </source>
</evidence>
<dbReference type="NCBIfam" id="TIGR01499">
    <property type="entry name" value="folC"/>
    <property type="match status" value="1"/>
</dbReference>
<dbReference type="PIRSF" id="PIRSF001563">
    <property type="entry name" value="Folylpolyglu_synth"/>
    <property type="match status" value="1"/>
</dbReference>
<evidence type="ECO:0000313" key="14">
    <source>
        <dbReference type="Proteomes" id="UP000620133"/>
    </source>
</evidence>
<dbReference type="Pfam" id="PF02875">
    <property type="entry name" value="Mur_ligase_C"/>
    <property type="match status" value="1"/>
</dbReference>
<evidence type="ECO:0000256" key="7">
    <source>
        <dbReference type="ARBA" id="ARBA00022842"/>
    </source>
</evidence>
<reference evidence="13" key="1">
    <citation type="submission" date="2021-01" db="EMBL/GenBank/DDBJ databases">
        <title>Draft genome sequence of Acholeplasmataceae bacterium strain Mahy22.</title>
        <authorList>
            <person name="Watanabe M."/>
            <person name="Kojima H."/>
            <person name="Fukui M."/>
        </authorList>
    </citation>
    <scope>NUCLEOTIDE SEQUENCE</scope>
    <source>
        <strain evidence="13">Mahy22</strain>
    </source>
</reference>
<dbReference type="InterPro" id="IPR004101">
    <property type="entry name" value="Mur_ligase_C"/>
</dbReference>
<dbReference type="SUPFAM" id="SSF53244">
    <property type="entry name" value="MurD-like peptide ligases, peptide-binding domain"/>
    <property type="match status" value="1"/>
</dbReference>
<organism evidence="13 14">
    <name type="scientific">Mariniplasma anaerobium</name>
    <dbReference type="NCBI Taxonomy" id="2735436"/>
    <lineage>
        <taxon>Bacteria</taxon>
        <taxon>Bacillati</taxon>
        <taxon>Mycoplasmatota</taxon>
        <taxon>Mollicutes</taxon>
        <taxon>Acholeplasmatales</taxon>
        <taxon>Acholeplasmataceae</taxon>
        <taxon>Mariniplasma</taxon>
    </lineage>
</organism>
<dbReference type="Proteomes" id="UP000620133">
    <property type="component" value="Chromosome"/>
</dbReference>
<evidence type="ECO:0000256" key="4">
    <source>
        <dbReference type="ARBA" id="ARBA00022723"/>
    </source>
</evidence>
<proteinExistence type="inferred from homology"/>
<comment type="similarity">
    <text evidence="1 10">Belongs to the folylpolyglutamate synthase family.</text>
</comment>
<dbReference type="InterPro" id="IPR036615">
    <property type="entry name" value="Mur_ligase_C_dom_sf"/>
</dbReference>
<evidence type="ECO:0000313" key="13">
    <source>
        <dbReference type="EMBL" id="BCR36057.1"/>
    </source>
</evidence>
<evidence type="ECO:0000256" key="10">
    <source>
        <dbReference type="PIRNR" id="PIRNR001563"/>
    </source>
</evidence>